<dbReference type="GO" id="GO:0003677">
    <property type="term" value="F:DNA binding"/>
    <property type="evidence" value="ECO:0007669"/>
    <property type="project" value="InterPro"/>
</dbReference>
<dbReference type="InterPro" id="IPR011260">
    <property type="entry name" value="RNAP_asu_C"/>
</dbReference>
<comment type="caution">
    <text evidence="2">The sequence shown here is derived from an EMBL/GenBank/DDBJ whole genome shotgun (WGS) entry which is preliminary data.</text>
</comment>
<proteinExistence type="predicted"/>
<evidence type="ECO:0000259" key="1">
    <source>
        <dbReference type="Pfam" id="PF03118"/>
    </source>
</evidence>
<dbReference type="GO" id="GO:0003899">
    <property type="term" value="F:DNA-directed RNA polymerase activity"/>
    <property type="evidence" value="ECO:0007669"/>
    <property type="project" value="InterPro"/>
</dbReference>
<dbReference type="AlphaFoldDB" id="A0A1G2I1M8"/>
<accession>A0A1G2I1M8</accession>
<dbReference type="Gene3D" id="1.10.150.20">
    <property type="entry name" value="5' to 3' exonuclease, C-terminal subdomain"/>
    <property type="match status" value="1"/>
</dbReference>
<feature type="domain" description="RNA polymerase alpha subunit C-terminal" evidence="1">
    <location>
        <begin position="67"/>
        <end position="119"/>
    </location>
</feature>
<evidence type="ECO:0000313" key="2">
    <source>
        <dbReference type="EMBL" id="OGZ68665.1"/>
    </source>
</evidence>
<dbReference type="SUPFAM" id="SSF47789">
    <property type="entry name" value="C-terminal domain of RNA polymerase alpha subunit"/>
    <property type="match status" value="1"/>
</dbReference>
<name>A0A1G2I1M8_9BACT</name>
<dbReference type="Pfam" id="PF03118">
    <property type="entry name" value="RNA_pol_A_CTD"/>
    <property type="match status" value="1"/>
</dbReference>
<reference evidence="2 3" key="1">
    <citation type="journal article" date="2016" name="Nat. Commun.">
        <title>Thousands of microbial genomes shed light on interconnected biogeochemical processes in an aquifer system.</title>
        <authorList>
            <person name="Anantharaman K."/>
            <person name="Brown C.T."/>
            <person name="Hug L.A."/>
            <person name="Sharon I."/>
            <person name="Castelle C.J."/>
            <person name="Probst A.J."/>
            <person name="Thomas B.C."/>
            <person name="Singh A."/>
            <person name="Wilkins M.J."/>
            <person name="Karaoz U."/>
            <person name="Brodie E.L."/>
            <person name="Williams K.H."/>
            <person name="Hubbard S.S."/>
            <person name="Banfield J.F."/>
        </authorList>
    </citation>
    <scope>NUCLEOTIDE SEQUENCE [LARGE SCALE GENOMIC DNA]</scope>
</reference>
<sequence>MVKRQQLLIASHHNEDAVENLINNKLRNMGPGWEFVSVKTEVMVMDGQRIPAILYTTTAVVEREEVKKTLDPNTPIQSLDIPKRAKACLQGAGIQTLAQLLQKDSTELRTIKNFGRCSLGLTLRFLEEQGLHLKGEG</sequence>
<protein>
    <recommendedName>
        <fullName evidence="1">RNA polymerase alpha subunit C-terminal domain-containing protein</fullName>
    </recommendedName>
</protein>
<organism evidence="2 3">
    <name type="scientific">Candidatus Staskawiczbacteria bacterium RIFCSPHIGHO2_02_FULL_42_22</name>
    <dbReference type="NCBI Taxonomy" id="1802207"/>
    <lineage>
        <taxon>Bacteria</taxon>
        <taxon>Candidatus Staskawicziibacteriota</taxon>
    </lineage>
</organism>
<dbReference type="Proteomes" id="UP000178820">
    <property type="component" value="Unassembled WGS sequence"/>
</dbReference>
<dbReference type="EMBL" id="MHOT01000019">
    <property type="protein sequence ID" value="OGZ68665.1"/>
    <property type="molecule type" value="Genomic_DNA"/>
</dbReference>
<gene>
    <name evidence="2" type="ORF">A3D44_04085</name>
</gene>
<evidence type="ECO:0000313" key="3">
    <source>
        <dbReference type="Proteomes" id="UP000178820"/>
    </source>
</evidence>
<dbReference type="STRING" id="1802207.A3D44_04085"/>
<dbReference type="GO" id="GO:0006351">
    <property type="term" value="P:DNA-templated transcription"/>
    <property type="evidence" value="ECO:0007669"/>
    <property type="project" value="InterPro"/>
</dbReference>